<evidence type="ECO:0000259" key="3">
    <source>
        <dbReference type="Pfam" id="PF13614"/>
    </source>
</evidence>
<dbReference type="PANTHER" id="PTHR43384">
    <property type="entry name" value="SEPTUM SITE-DETERMINING PROTEIN MIND HOMOLOG, CHLOROPLASTIC-RELATED"/>
    <property type="match status" value="1"/>
</dbReference>
<evidence type="ECO:0000313" key="4">
    <source>
        <dbReference type="EMBL" id="KJU83263.1"/>
    </source>
</evidence>
<dbReference type="Gene3D" id="3.40.50.300">
    <property type="entry name" value="P-loop containing nucleotide triphosphate hydrolases"/>
    <property type="match status" value="1"/>
</dbReference>
<gene>
    <name evidence="4" type="ORF">MBAV_004541</name>
</gene>
<feature type="domain" description="AAA" evidence="3">
    <location>
        <begin position="10"/>
        <end position="167"/>
    </location>
</feature>
<protein>
    <submittedName>
        <fullName evidence="4">Flagellar number regulator FleN</fullName>
    </submittedName>
</protein>
<dbReference type="Pfam" id="PF13614">
    <property type="entry name" value="AAA_31"/>
    <property type="match status" value="1"/>
</dbReference>
<dbReference type="GO" id="GO:0051782">
    <property type="term" value="P:negative regulation of cell division"/>
    <property type="evidence" value="ECO:0007669"/>
    <property type="project" value="TreeGrafter"/>
</dbReference>
<dbReference type="GO" id="GO:0016887">
    <property type="term" value="F:ATP hydrolysis activity"/>
    <property type="evidence" value="ECO:0007669"/>
    <property type="project" value="TreeGrafter"/>
</dbReference>
<accession>A0A0F3GRD7</accession>
<dbReference type="PANTHER" id="PTHR43384:SF4">
    <property type="entry name" value="CELLULOSE BIOSYNTHESIS PROTEIN BCSQ-RELATED"/>
    <property type="match status" value="1"/>
</dbReference>
<dbReference type="InterPro" id="IPR025669">
    <property type="entry name" value="AAA_dom"/>
</dbReference>
<evidence type="ECO:0000256" key="2">
    <source>
        <dbReference type="ARBA" id="ARBA00022840"/>
    </source>
</evidence>
<dbReference type="PATRIC" id="fig|29290.4.peg.6031"/>
<proteinExistence type="predicted"/>
<dbReference type="GO" id="GO:0005829">
    <property type="term" value="C:cytosol"/>
    <property type="evidence" value="ECO:0007669"/>
    <property type="project" value="TreeGrafter"/>
</dbReference>
<dbReference type="InterPro" id="IPR027417">
    <property type="entry name" value="P-loop_NTPase"/>
</dbReference>
<dbReference type="GO" id="GO:0005524">
    <property type="term" value="F:ATP binding"/>
    <property type="evidence" value="ECO:0007669"/>
    <property type="project" value="UniProtKB-KW"/>
</dbReference>
<reference evidence="4 5" key="1">
    <citation type="submission" date="2015-02" db="EMBL/GenBank/DDBJ databases">
        <title>Single-cell genomics of uncultivated deep-branching MTB reveals a conserved set of magnetosome genes.</title>
        <authorList>
            <person name="Kolinko S."/>
            <person name="Richter M."/>
            <person name="Glockner F.O."/>
            <person name="Brachmann A."/>
            <person name="Schuler D."/>
        </authorList>
    </citation>
    <scope>NUCLEOTIDE SEQUENCE [LARGE SCALE GENOMIC DNA]</scope>
    <source>
        <strain evidence="4">TM-1</strain>
    </source>
</reference>
<dbReference type="InterPro" id="IPR033875">
    <property type="entry name" value="FlhG"/>
</dbReference>
<organism evidence="4 5">
    <name type="scientific">Candidatus Magnetobacterium bavaricum</name>
    <dbReference type="NCBI Taxonomy" id="29290"/>
    <lineage>
        <taxon>Bacteria</taxon>
        <taxon>Pseudomonadati</taxon>
        <taxon>Nitrospirota</taxon>
        <taxon>Thermodesulfovibrionia</taxon>
        <taxon>Thermodesulfovibrionales</taxon>
        <taxon>Candidatus Magnetobacteriaceae</taxon>
        <taxon>Candidatus Magnetobacterium</taxon>
    </lineage>
</organism>
<dbReference type="EMBL" id="LACI01001971">
    <property type="protein sequence ID" value="KJU83263.1"/>
    <property type="molecule type" value="Genomic_DNA"/>
</dbReference>
<dbReference type="GO" id="GO:0009898">
    <property type="term" value="C:cytoplasmic side of plasma membrane"/>
    <property type="evidence" value="ECO:0007669"/>
    <property type="project" value="TreeGrafter"/>
</dbReference>
<evidence type="ECO:0000313" key="5">
    <source>
        <dbReference type="Proteomes" id="UP000033423"/>
    </source>
</evidence>
<keyword evidence="4" id="KW-0969">Cilium</keyword>
<evidence type="ECO:0000256" key="1">
    <source>
        <dbReference type="ARBA" id="ARBA00022741"/>
    </source>
</evidence>
<keyword evidence="4" id="KW-0282">Flagellum</keyword>
<dbReference type="PIRSF" id="PIRSF003092">
    <property type="entry name" value="MinD"/>
    <property type="match status" value="1"/>
</dbReference>
<keyword evidence="5" id="KW-1185">Reference proteome</keyword>
<keyword evidence="2" id="KW-0067">ATP-binding</keyword>
<dbReference type="CDD" id="cd02038">
    <property type="entry name" value="FlhG-like"/>
    <property type="match status" value="1"/>
</dbReference>
<name>A0A0F3GRD7_9BACT</name>
<dbReference type="InterPro" id="IPR050625">
    <property type="entry name" value="ParA/MinD_ATPase"/>
</dbReference>
<dbReference type="InterPro" id="IPR025501">
    <property type="entry name" value="MinD_FleN"/>
</dbReference>
<comment type="caution">
    <text evidence="4">The sequence shown here is derived from an EMBL/GenBank/DDBJ whole genome shotgun (WGS) entry which is preliminary data.</text>
</comment>
<dbReference type="AlphaFoldDB" id="A0A0F3GRD7"/>
<keyword evidence="1" id="KW-0547">Nucleotide-binding</keyword>
<dbReference type="SUPFAM" id="SSF52540">
    <property type="entry name" value="P-loop containing nucleoside triphosphate hydrolases"/>
    <property type="match status" value="1"/>
</dbReference>
<sequence>MSILGQTHVRTIAVASGKGGVGKTNVVANLAIALQKAGRKVLILDADLGLSNIDVLLHLAPKYNIQHVLDGEMKLKDIVIEGPYGIKILPAASGVQEMTDLDEFQRLRLLEEFESLEEDIDVLLIDTAAGIGKNVAFFCIAAQDIIIVTSPQPTAITDAYALIKVLYTGYQEKSLNVLVNSAHDETEAKDVFTRLLNTVEKFLHISLDYLGFIPFDDAVTKSGMKQTAFVVAYPDSKASKKVAELAAKILTRSKIRVKGSLQFFIGNLLSSTSSSETAKK</sequence>
<dbReference type="Proteomes" id="UP000033423">
    <property type="component" value="Unassembled WGS sequence"/>
</dbReference>
<keyword evidence="4" id="KW-0966">Cell projection</keyword>